<evidence type="ECO:0000313" key="3">
    <source>
        <dbReference type="Proteomes" id="UP001611548"/>
    </source>
</evidence>
<dbReference type="PANTHER" id="PTHR22625">
    <property type="entry name" value="PLEXIN"/>
    <property type="match status" value="1"/>
</dbReference>
<keyword evidence="3" id="KW-1185">Reference proteome</keyword>
<sequence>MPSRSDEVGTLQTPTISSISPSCGPVAGGNTVTLTGTDLTATTSVVVGSTSASFTVVSATQVVLVMPPGTPGCVCVVVTTPSGTASVCYTYGCPTPAVTSLCPSEGPICGGTKVTVIGSNLTGATAATFGGKPGTGLVVDPSGCSLTVTAPSRSPGTYDVRVTTPSGLTPISPGDKFTYRCPVLYEICEPCGPLAGGDTVCVTGVYLNCLTYVVFNNTVIPKSGLNVHSSGTYMTLTVPQGTAPGPVTVRGISLVSLFPQPIFCQTAPVTYTYHPAACPSAIGIFPPAGTFAGGTSFVIVGSNLYCATVRIGGVKVPVLVHASGTYLTGVTPPHAMGAVTVTVDRPCCPTVTIPGGFTYFRFGPPMPVDLVPSSGPVTGGSPFFIAGTDLFDATVTFGGVPAIDVTVDESGTLITGTVPAGSPGPVTVTVTNPEGSANLAEPYTYVDAPTLASISPTAGPEAGGTTVTITGTSLAGTTEVTFGDELAAFTVVNNNQLTAVTPPGTGVVSVTVTTDGGIFALEDVYTYVPPPEILAPEEQIA</sequence>
<proteinExistence type="predicted"/>
<dbReference type="EMBL" id="JBIRWE010000001">
    <property type="protein sequence ID" value="MFI1963203.1"/>
    <property type="molecule type" value="Genomic_DNA"/>
</dbReference>
<organism evidence="2 3">
    <name type="scientific">Streptomyces pathocidini</name>
    <dbReference type="NCBI Taxonomy" id="1650571"/>
    <lineage>
        <taxon>Bacteria</taxon>
        <taxon>Bacillati</taxon>
        <taxon>Actinomycetota</taxon>
        <taxon>Actinomycetes</taxon>
        <taxon>Kitasatosporales</taxon>
        <taxon>Streptomycetaceae</taxon>
        <taxon>Streptomyces</taxon>
    </lineage>
</organism>
<feature type="domain" description="IPT/TIG" evidence="1">
    <location>
        <begin position="364"/>
        <end position="446"/>
    </location>
</feature>
<accession>A0ABW7UKK4</accession>
<name>A0ABW7UKK4_9ACTN</name>
<reference evidence="2 3" key="1">
    <citation type="submission" date="2024-10" db="EMBL/GenBank/DDBJ databases">
        <title>The Natural Products Discovery Center: Release of the First 8490 Sequenced Strains for Exploring Actinobacteria Biosynthetic Diversity.</title>
        <authorList>
            <person name="Kalkreuter E."/>
            <person name="Kautsar S.A."/>
            <person name="Yang D."/>
            <person name="Bader C.D."/>
            <person name="Teijaro C.N."/>
            <person name="Fluegel L."/>
            <person name="Davis C.M."/>
            <person name="Simpson J.R."/>
            <person name="Lauterbach L."/>
            <person name="Steele A.D."/>
            <person name="Gui C."/>
            <person name="Meng S."/>
            <person name="Li G."/>
            <person name="Viehrig K."/>
            <person name="Ye F."/>
            <person name="Su P."/>
            <person name="Kiefer A.F."/>
            <person name="Nichols A."/>
            <person name="Cepeda A.J."/>
            <person name="Yan W."/>
            <person name="Fan B."/>
            <person name="Jiang Y."/>
            <person name="Adhikari A."/>
            <person name="Zheng C.-J."/>
            <person name="Schuster L."/>
            <person name="Cowan T.M."/>
            <person name="Smanski M.J."/>
            <person name="Chevrette M.G."/>
            <person name="De Carvalho L.P.S."/>
            <person name="Shen B."/>
        </authorList>
    </citation>
    <scope>NUCLEOTIDE SEQUENCE [LARGE SCALE GENOMIC DNA]</scope>
    <source>
        <strain evidence="2 3">NPDC020327</strain>
    </source>
</reference>
<dbReference type="Gene3D" id="2.60.40.10">
    <property type="entry name" value="Immunoglobulins"/>
    <property type="match status" value="6"/>
</dbReference>
<dbReference type="InterPro" id="IPR031148">
    <property type="entry name" value="Plexin"/>
</dbReference>
<dbReference type="InterPro" id="IPR013783">
    <property type="entry name" value="Ig-like_fold"/>
</dbReference>
<dbReference type="RefSeq" id="WP_055471418.1">
    <property type="nucleotide sequence ID" value="NZ_JBIRWE010000001.1"/>
</dbReference>
<gene>
    <name evidence="2" type="ORF">ACH429_03535</name>
</gene>
<dbReference type="InterPro" id="IPR014756">
    <property type="entry name" value="Ig_E-set"/>
</dbReference>
<dbReference type="SUPFAM" id="SSF81296">
    <property type="entry name" value="E set domains"/>
    <property type="match status" value="5"/>
</dbReference>
<dbReference type="InterPro" id="IPR002909">
    <property type="entry name" value="IPT_dom"/>
</dbReference>
<feature type="domain" description="IPT/TIG" evidence="1">
    <location>
        <begin position="95"/>
        <end position="180"/>
    </location>
</feature>
<dbReference type="CDD" id="cd00102">
    <property type="entry name" value="IPT"/>
    <property type="match status" value="2"/>
</dbReference>
<evidence type="ECO:0000259" key="1">
    <source>
        <dbReference type="SMART" id="SM00429"/>
    </source>
</evidence>
<comment type="caution">
    <text evidence="2">The sequence shown here is derived from an EMBL/GenBank/DDBJ whole genome shotgun (WGS) entry which is preliminary data.</text>
</comment>
<protein>
    <submittedName>
        <fullName evidence="2">IPT/TIG domain-containing protein</fullName>
    </submittedName>
</protein>
<feature type="domain" description="IPT/TIG" evidence="1">
    <location>
        <begin position="181"/>
        <end position="274"/>
    </location>
</feature>
<dbReference type="PANTHER" id="PTHR22625:SF70">
    <property type="entry name" value="PLEXIN A, ISOFORM A"/>
    <property type="match status" value="1"/>
</dbReference>
<feature type="domain" description="IPT/TIG" evidence="1">
    <location>
        <begin position="13"/>
        <end position="92"/>
    </location>
</feature>
<dbReference type="Proteomes" id="UP001611548">
    <property type="component" value="Unassembled WGS sequence"/>
</dbReference>
<dbReference type="Pfam" id="PF01833">
    <property type="entry name" value="TIG"/>
    <property type="match status" value="5"/>
</dbReference>
<dbReference type="SMART" id="SM00429">
    <property type="entry name" value="IPT"/>
    <property type="match status" value="5"/>
</dbReference>
<evidence type="ECO:0000313" key="2">
    <source>
        <dbReference type="EMBL" id="MFI1963203.1"/>
    </source>
</evidence>
<feature type="domain" description="IPT/TIG" evidence="1">
    <location>
        <begin position="448"/>
        <end position="528"/>
    </location>
</feature>